<name>A0ABS2W2X8_9GAMM</name>
<evidence type="ECO:0000313" key="5">
    <source>
        <dbReference type="EMBL" id="MBN0985857.1"/>
    </source>
</evidence>
<dbReference type="Gene3D" id="3.40.190.10">
    <property type="entry name" value="Periplasmic binding protein-like II"/>
    <property type="match status" value="2"/>
</dbReference>
<feature type="signal peptide" evidence="4">
    <location>
        <begin position="1"/>
        <end position="23"/>
    </location>
</feature>
<proteinExistence type="inferred from homology"/>
<dbReference type="NCBIfam" id="TIGR01256">
    <property type="entry name" value="modA"/>
    <property type="match status" value="1"/>
</dbReference>
<accession>A0ABS2W2X8</accession>
<dbReference type="Proteomes" id="UP000760472">
    <property type="component" value="Unassembled WGS sequence"/>
</dbReference>
<evidence type="ECO:0000256" key="2">
    <source>
        <dbReference type="ARBA" id="ARBA00022723"/>
    </source>
</evidence>
<dbReference type="PANTHER" id="PTHR30632">
    <property type="entry name" value="MOLYBDATE-BINDING PERIPLASMIC PROTEIN"/>
    <property type="match status" value="1"/>
</dbReference>
<dbReference type="EMBL" id="JAFFZP010000001">
    <property type="protein sequence ID" value="MBN0985857.1"/>
    <property type="molecule type" value="Genomic_DNA"/>
</dbReference>
<evidence type="ECO:0000256" key="1">
    <source>
        <dbReference type="ARBA" id="ARBA00009175"/>
    </source>
</evidence>
<dbReference type="Pfam" id="PF13531">
    <property type="entry name" value="SBP_bac_11"/>
    <property type="match status" value="1"/>
</dbReference>
<keyword evidence="6" id="KW-1185">Reference proteome</keyword>
<dbReference type="RefSeq" id="WP_205209498.1">
    <property type="nucleotide sequence ID" value="NZ_JAFFZO010000006.1"/>
</dbReference>
<dbReference type="InterPro" id="IPR050682">
    <property type="entry name" value="ModA/WtpA"/>
</dbReference>
<evidence type="ECO:0000256" key="3">
    <source>
        <dbReference type="ARBA" id="ARBA00022729"/>
    </source>
</evidence>
<gene>
    <name evidence="5" type="primary">modA</name>
    <name evidence="5" type="ORF">JW498_00575</name>
</gene>
<protein>
    <submittedName>
        <fullName evidence="5">Molybdate ABC transporter substrate-binding protein</fullName>
    </submittedName>
</protein>
<reference evidence="5 6" key="1">
    <citation type="submission" date="2021-02" db="EMBL/GenBank/DDBJ databases">
        <title>A novel species of genus Amphritea isolated from a fishpond in China.</title>
        <authorList>
            <person name="Lu H."/>
        </authorList>
    </citation>
    <scope>NUCLEOTIDE SEQUENCE [LARGE SCALE GENOMIC DNA]</scope>
    <source>
        <strain evidence="5 6">RP18W</strain>
    </source>
</reference>
<keyword evidence="2" id="KW-0479">Metal-binding</keyword>
<keyword evidence="3 4" id="KW-0732">Signal</keyword>
<evidence type="ECO:0000256" key="4">
    <source>
        <dbReference type="SAM" id="SignalP"/>
    </source>
</evidence>
<dbReference type="InterPro" id="IPR044084">
    <property type="entry name" value="AvModA-like_subst-bd"/>
</dbReference>
<dbReference type="CDD" id="cd13539">
    <property type="entry name" value="PBP2_AvModA"/>
    <property type="match status" value="1"/>
</dbReference>
<comment type="similarity">
    <text evidence="1">Belongs to the bacterial solute-binding protein ModA family.</text>
</comment>
<dbReference type="SUPFAM" id="SSF53850">
    <property type="entry name" value="Periplasmic binding protein-like II"/>
    <property type="match status" value="1"/>
</dbReference>
<dbReference type="PANTHER" id="PTHR30632:SF14">
    <property type="entry name" value="TUNGSTATE_MOLYBDATE_CHROMATE-BINDING PROTEIN MODA"/>
    <property type="match status" value="1"/>
</dbReference>
<feature type="chain" id="PRO_5045093057" evidence="4">
    <location>
        <begin position="24"/>
        <end position="252"/>
    </location>
</feature>
<dbReference type="PIRSF" id="PIRSF004846">
    <property type="entry name" value="ModA"/>
    <property type="match status" value="1"/>
</dbReference>
<dbReference type="InterPro" id="IPR005950">
    <property type="entry name" value="ModA"/>
</dbReference>
<organism evidence="5 6">
    <name type="scientific">Amphritea pacifica</name>
    <dbReference type="NCBI Taxonomy" id="2811233"/>
    <lineage>
        <taxon>Bacteria</taxon>
        <taxon>Pseudomonadati</taxon>
        <taxon>Pseudomonadota</taxon>
        <taxon>Gammaproteobacteria</taxon>
        <taxon>Oceanospirillales</taxon>
        <taxon>Oceanospirillaceae</taxon>
        <taxon>Amphritea</taxon>
    </lineage>
</organism>
<evidence type="ECO:0000313" key="6">
    <source>
        <dbReference type="Proteomes" id="UP000760472"/>
    </source>
</evidence>
<comment type="caution">
    <text evidence="5">The sequence shown here is derived from an EMBL/GenBank/DDBJ whole genome shotgun (WGS) entry which is preliminary data.</text>
</comment>
<sequence length="252" mass="26978">MIKQMLILLSGCALLFGLTVARAETVQVATAANFTAPMKQIAAEFEQRTGHRVVLTFAASGKFFAQIQNGAPFEVFLSADASKPQKLEEQGWSVPGSRFTYAQGSLILWSSQAGFVADDSPDILRSDSVKHLSLANPKLAPYGAAAVETLQTLGLYERLAGKLVQGENIAQAYQYVFSGNAQLGFVALSQVMKEGKLSAGSGWVVPADLYTPIRQDAVLLNRGKDNIAATALLDFLKSAPAAAIIRSYGYKL</sequence>